<evidence type="ECO:0000313" key="2">
    <source>
        <dbReference type="Proteomes" id="UP000692954"/>
    </source>
</evidence>
<organism evidence="1 2">
    <name type="scientific">Paramecium sonneborni</name>
    <dbReference type="NCBI Taxonomy" id="65129"/>
    <lineage>
        <taxon>Eukaryota</taxon>
        <taxon>Sar</taxon>
        <taxon>Alveolata</taxon>
        <taxon>Ciliophora</taxon>
        <taxon>Intramacronucleata</taxon>
        <taxon>Oligohymenophorea</taxon>
        <taxon>Peniculida</taxon>
        <taxon>Parameciidae</taxon>
        <taxon>Paramecium</taxon>
    </lineage>
</organism>
<protein>
    <submittedName>
        <fullName evidence="1">Uncharacterized protein</fullName>
    </submittedName>
</protein>
<gene>
    <name evidence="1" type="ORF">PSON_ATCC_30995.1.T2690003</name>
</gene>
<evidence type="ECO:0000313" key="1">
    <source>
        <dbReference type="EMBL" id="CAD8130203.1"/>
    </source>
</evidence>
<accession>A0A8S1RSB3</accession>
<dbReference type="EMBL" id="CAJJDN010000269">
    <property type="protein sequence ID" value="CAD8130203.1"/>
    <property type="molecule type" value="Genomic_DNA"/>
</dbReference>
<proteinExistence type="predicted"/>
<comment type="caution">
    <text evidence="1">The sequence shown here is derived from an EMBL/GenBank/DDBJ whole genome shotgun (WGS) entry which is preliminary data.</text>
</comment>
<dbReference type="AlphaFoldDB" id="A0A8S1RSB3"/>
<dbReference type="Proteomes" id="UP000692954">
    <property type="component" value="Unassembled WGS sequence"/>
</dbReference>
<name>A0A8S1RSB3_9CILI</name>
<reference evidence="1" key="1">
    <citation type="submission" date="2021-01" db="EMBL/GenBank/DDBJ databases">
        <authorList>
            <consortium name="Genoscope - CEA"/>
            <person name="William W."/>
        </authorList>
    </citation>
    <scope>NUCLEOTIDE SEQUENCE</scope>
</reference>
<keyword evidence="2" id="KW-1185">Reference proteome</keyword>
<sequence>MGYKTGQNNYEIDQGIGKIYSIQYTPDGNTLASDCSEHTIRLGEVSTLKETLKFVYSSNKSLSQFIFTQKFINLNLS</sequence>